<dbReference type="PANTHER" id="PTHR30146:SF109">
    <property type="entry name" value="HTH-TYPE TRANSCRIPTIONAL REGULATOR GALS"/>
    <property type="match status" value="1"/>
</dbReference>
<evidence type="ECO:0000256" key="2">
    <source>
        <dbReference type="ARBA" id="ARBA00023125"/>
    </source>
</evidence>
<dbReference type="Proteomes" id="UP000305546">
    <property type="component" value="Unassembled WGS sequence"/>
</dbReference>
<dbReference type="CDD" id="cd06267">
    <property type="entry name" value="PBP1_LacI_sugar_binding-like"/>
    <property type="match status" value="1"/>
</dbReference>
<feature type="domain" description="HTH lacI-type" evidence="4">
    <location>
        <begin position="1"/>
        <end position="53"/>
    </location>
</feature>
<dbReference type="GO" id="GO:0003700">
    <property type="term" value="F:DNA-binding transcription factor activity"/>
    <property type="evidence" value="ECO:0007669"/>
    <property type="project" value="TreeGrafter"/>
</dbReference>
<keyword evidence="1" id="KW-0805">Transcription regulation</keyword>
<dbReference type="Pfam" id="PF13377">
    <property type="entry name" value="Peripla_BP_3"/>
    <property type="match status" value="1"/>
</dbReference>
<dbReference type="SUPFAM" id="SSF53822">
    <property type="entry name" value="Periplasmic binding protein-like I"/>
    <property type="match status" value="1"/>
</dbReference>
<dbReference type="OrthoDB" id="59108at2"/>
<dbReference type="Gene3D" id="1.10.260.40">
    <property type="entry name" value="lambda repressor-like DNA-binding domains"/>
    <property type="match status" value="1"/>
</dbReference>
<dbReference type="Gene3D" id="3.40.50.2300">
    <property type="match status" value="2"/>
</dbReference>
<organism evidence="5 6">
    <name type="scientific">Amycolatopsis alkalitolerans</name>
    <dbReference type="NCBI Taxonomy" id="2547244"/>
    <lineage>
        <taxon>Bacteria</taxon>
        <taxon>Bacillati</taxon>
        <taxon>Actinomycetota</taxon>
        <taxon>Actinomycetes</taxon>
        <taxon>Pseudonocardiales</taxon>
        <taxon>Pseudonocardiaceae</taxon>
        <taxon>Amycolatopsis</taxon>
    </lineage>
</organism>
<keyword evidence="3" id="KW-0804">Transcription</keyword>
<dbReference type="SUPFAM" id="SSF47413">
    <property type="entry name" value="lambda repressor-like DNA-binding domains"/>
    <property type="match status" value="1"/>
</dbReference>
<dbReference type="PROSITE" id="PS50932">
    <property type="entry name" value="HTH_LACI_2"/>
    <property type="match status" value="1"/>
</dbReference>
<keyword evidence="6" id="KW-1185">Reference proteome</keyword>
<evidence type="ECO:0000313" key="5">
    <source>
        <dbReference type="EMBL" id="TNC27066.1"/>
    </source>
</evidence>
<evidence type="ECO:0000256" key="1">
    <source>
        <dbReference type="ARBA" id="ARBA00023015"/>
    </source>
</evidence>
<dbReference type="AlphaFoldDB" id="A0A5C4M3U6"/>
<name>A0A5C4M3U6_9PSEU</name>
<evidence type="ECO:0000259" key="4">
    <source>
        <dbReference type="PROSITE" id="PS50932"/>
    </source>
</evidence>
<dbReference type="InterPro" id="IPR010982">
    <property type="entry name" value="Lambda_DNA-bd_dom_sf"/>
</dbReference>
<dbReference type="InterPro" id="IPR046335">
    <property type="entry name" value="LacI/GalR-like_sensor"/>
</dbReference>
<accession>A0A5C4M3U6</accession>
<dbReference type="Pfam" id="PF00356">
    <property type="entry name" value="LacI"/>
    <property type="match status" value="1"/>
</dbReference>
<keyword evidence="2" id="KW-0238">DNA-binding</keyword>
<sequence>MADVAARVGVSRALVSLVFRNEPGASGETRDRVFAAARELGYRPDSAARLLARSRSRMIGVVFTVRNPFHADLVEALYPAAERFGYELLLSAAVPMRDERRAAEALLGHRCEALLVLGGYLDAGYVAALGARMPALVVGRRYPGAGVDSVHVAEARGVRQLIAYLVGLGHSSIVHIDGGHEAGSAERRRAYLGTMRRHGLSARIRVLPGDHTEDSGAHAARELLADRATLPTAVFASNDRCALGFLDAARRGGLDVPGDVSVAGFDDSSVVRLARIDLTTVRQDPERLAELAVGRVVERLEDPEPVPRELVLRPELIVRGSTGAPRMV</sequence>
<protein>
    <submittedName>
        <fullName evidence="5">LacI family transcriptional regulator</fullName>
    </submittedName>
</protein>
<evidence type="ECO:0000256" key="3">
    <source>
        <dbReference type="ARBA" id="ARBA00023163"/>
    </source>
</evidence>
<proteinExistence type="predicted"/>
<reference evidence="5 6" key="1">
    <citation type="submission" date="2019-06" db="EMBL/GenBank/DDBJ databases">
        <title>Amycolatopsis alkalitolerans sp. nov., isolated from Gastrodia elata Blume.</title>
        <authorList>
            <person name="Narsing Rao M.P."/>
            <person name="Li W.J."/>
        </authorList>
    </citation>
    <scope>NUCLEOTIDE SEQUENCE [LARGE SCALE GENOMIC DNA]</scope>
    <source>
        <strain evidence="5 6">SYSUP0005</strain>
    </source>
</reference>
<dbReference type="GO" id="GO:0000976">
    <property type="term" value="F:transcription cis-regulatory region binding"/>
    <property type="evidence" value="ECO:0007669"/>
    <property type="project" value="TreeGrafter"/>
</dbReference>
<comment type="caution">
    <text evidence="5">The sequence shown here is derived from an EMBL/GenBank/DDBJ whole genome shotgun (WGS) entry which is preliminary data.</text>
</comment>
<gene>
    <name evidence="5" type="ORF">FG385_11255</name>
</gene>
<dbReference type="SMART" id="SM00354">
    <property type="entry name" value="HTH_LACI"/>
    <property type="match status" value="1"/>
</dbReference>
<dbReference type="EMBL" id="VDFW01000007">
    <property type="protein sequence ID" value="TNC27066.1"/>
    <property type="molecule type" value="Genomic_DNA"/>
</dbReference>
<dbReference type="InterPro" id="IPR028082">
    <property type="entry name" value="Peripla_BP_I"/>
</dbReference>
<dbReference type="PANTHER" id="PTHR30146">
    <property type="entry name" value="LACI-RELATED TRANSCRIPTIONAL REPRESSOR"/>
    <property type="match status" value="1"/>
</dbReference>
<dbReference type="InterPro" id="IPR000843">
    <property type="entry name" value="HTH_LacI"/>
</dbReference>
<dbReference type="CDD" id="cd01392">
    <property type="entry name" value="HTH_LacI"/>
    <property type="match status" value="1"/>
</dbReference>
<evidence type="ECO:0000313" key="6">
    <source>
        <dbReference type="Proteomes" id="UP000305546"/>
    </source>
</evidence>